<dbReference type="PANTHER" id="PTHR46211:SF14">
    <property type="entry name" value="GLYCEROPHOSPHODIESTER PHOSPHODIESTERASE"/>
    <property type="match status" value="1"/>
</dbReference>
<sequence>MSFNSIKYLSVLFVSFCFLSCEKLDDFEIDNLNGNQVGIIGHGGTGFVNADNLVPDNSYRAIRRAVNGFGIEGVEVDVQMSSDGELFLYHDLQLQSKTNCQGEIRQRLSSDLDDCSYRTNSSRFFEDLYLPRLDIVINEFKHYTLKPLFFLDMRVYFVKNTSFTDSLMNEMAIRVTNLIHKYDGYNWIYVESVNLDFLRKVKDYNSKVQLLYDGNITTESVSKVLEIGGKGIVANYEKTSKEQVKLAHDNGLQVSVFDIKSRGSHIKAIKNNVDFIQTDNVELLMNILNRR</sequence>
<evidence type="ECO:0000313" key="2">
    <source>
        <dbReference type="EMBL" id="NBG65027.1"/>
    </source>
</evidence>
<dbReference type="PANTHER" id="PTHR46211">
    <property type="entry name" value="GLYCEROPHOSPHORYL DIESTER PHOSPHODIESTERASE"/>
    <property type="match status" value="1"/>
</dbReference>
<dbReference type="PROSITE" id="PS51704">
    <property type="entry name" value="GP_PDE"/>
    <property type="match status" value="1"/>
</dbReference>
<dbReference type="AlphaFoldDB" id="A0A6N9NIK2"/>
<dbReference type="Proteomes" id="UP000470771">
    <property type="component" value="Unassembled WGS sequence"/>
</dbReference>
<dbReference type="GO" id="GO:0008081">
    <property type="term" value="F:phosphoric diester hydrolase activity"/>
    <property type="evidence" value="ECO:0007669"/>
    <property type="project" value="InterPro"/>
</dbReference>
<keyword evidence="3" id="KW-1185">Reference proteome</keyword>
<dbReference type="EMBL" id="WWNE01000003">
    <property type="protein sequence ID" value="NBG65027.1"/>
    <property type="molecule type" value="Genomic_DNA"/>
</dbReference>
<evidence type="ECO:0000259" key="1">
    <source>
        <dbReference type="PROSITE" id="PS51704"/>
    </source>
</evidence>
<dbReference type="InterPro" id="IPR030395">
    <property type="entry name" value="GP_PDE_dom"/>
</dbReference>
<comment type="caution">
    <text evidence="2">The sequence shown here is derived from an EMBL/GenBank/DDBJ whole genome shotgun (WGS) entry which is preliminary data.</text>
</comment>
<evidence type="ECO:0000313" key="3">
    <source>
        <dbReference type="Proteomes" id="UP000470771"/>
    </source>
</evidence>
<protein>
    <recommendedName>
        <fullName evidence="1">GP-PDE domain-containing protein</fullName>
    </recommendedName>
</protein>
<dbReference type="GO" id="GO:0006629">
    <property type="term" value="P:lipid metabolic process"/>
    <property type="evidence" value="ECO:0007669"/>
    <property type="project" value="InterPro"/>
</dbReference>
<dbReference type="CDD" id="cd08556">
    <property type="entry name" value="GDPD"/>
    <property type="match status" value="1"/>
</dbReference>
<organism evidence="2 3">
    <name type="scientific">Acidiluteibacter ferrifornacis</name>
    <dbReference type="NCBI Taxonomy" id="2692424"/>
    <lineage>
        <taxon>Bacteria</taxon>
        <taxon>Pseudomonadati</taxon>
        <taxon>Bacteroidota</taxon>
        <taxon>Flavobacteriia</taxon>
        <taxon>Flavobacteriales</taxon>
        <taxon>Cryomorphaceae</taxon>
        <taxon>Acidiluteibacter</taxon>
    </lineage>
</organism>
<proteinExistence type="predicted"/>
<accession>A0A6N9NIK2</accession>
<dbReference type="InterPro" id="IPR017946">
    <property type="entry name" value="PLC-like_Pdiesterase_TIM-brl"/>
</dbReference>
<dbReference type="Gene3D" id="3.20.20.190">
    <property type="entry name" value="Phosphatidylinositol (PI) phosphodiesterase"/>
    <property type="match status" value="1"/>
</dbReference>
<reference evidence="2 3" key="1">
    <citation type="submission" date="2019-12" db="EMBL/GenBank/DDBJ databases">
        <authorList>
            <person name="Zhao J."/>
        </authorList>
    </citation>
    <scope>NUCLEOTIDE SEQUENCE [LARGE SCALE GENOMIC DNA]</scope>
    <source>
        <strain evidence="2 3">S-15</strain>
    </source>
</reference>
<gene>
    <name evidence="2" type="ORF">GQN54_02785</name>
</gene>
<feature type="domain" description="GP-PDE" evidence="1">
    <location>
        <begin position="37"/>
        <end position="288"/>
    </location>
</feature>
<dbReference type="Pfam" id="PF03009">
    <property type="entry name" value="GDPD"/>
    <property type="match status" value="1"/>
</dbReference>
<dbReference type="RefSeq" id="WP_160631733.1">
    <property type="nucleotide sequence ID" value="NZ_WWNE01000003.1"/>
</dbReference>
<dbReference type="SUPFAM" id="SSF51695">
    <property type="entry name" value="PLC-like phosphodiesterases"/>
    <property type="match status" value="1"/>
</dbReference>
<name>A0A6N9NIK2_9FLAO</name>